<evidence type="ECO:0000256" key="4">
    <source>
        <dbReference type="ARBA" id="ARBA00022989"/>
    </source>
</evidence>
<comment type="caution">
    <text evidence="8">The sequence shown here is derived from an EMBL/GenBank/DDBJ whole genome shotgun (WGS) entry which is preliminary data.</text>
</comment>
<evidence type="ECO:0000256" key="2">
    <source>
        <dbReference type="ARBA" id="ARBA00009399"/>
    </source>
</evidence>
<feature type="transmembrane region" description="Helical" evidence="6">
    <location>
        <begin position="133"/>
        <end position="149"/>
    </location>
</feature>
<organism evidence="8 9">
    <name type="scientific">Mesobacillus subterraneus</name>
    <dbReference type="NCBI Taxonomy" id="285983"/>
    <lineage>
        <taxon>Bacteria</taxon>
        <taxon>Bacillati</taxon>
        <taxon>Bacillota</taxon>
        <taxon>Bacilli</taxon>
        <taxon>Bacillales</taxon>
        <taxon>Bacillaceae</taxon>
        <taxon>Mesobacillus</taxon>
    </lineage>
</organism>
<sequence>MSHLALKLGSYLRTTSHYARKIGTGLDHPFIRFLLVGMLNTLIGMGMMLLLSNGLHWPYSFATFTGNMIGAIFSFLLNRSFTFRSGISARKGIPRFAMVIILSYSVSFSLSWLLSGLLGEWPFVQSFISKDNLAILLGTGIYTTVNFWGQKNFVFNKMKHK</sequence>
<evidence type="ECO:0000256" key="1">
    <source>
        <dbReference type="ARBA" id="ARBA00004141"/>
    </source>
</evidence>
<feature type="domain" description="GtrA/DPMS transmembrane" evidence="7">
    <location>
        <begin position="32"/>
        <end position="155"/>
    </location>
</feature>
<dbReference type="InterPro" id="IPR051401">
    <property type="entry name" value="GtrA_CellWall_Glycosyl"/>
</dbReference>
<evidence type="ECO:0000259" key="7">
    <source>
        <dbReference type="Pfam" id="PF04138"/>
    </source>
</evidence>
<dbReference type="PANTHER" id="PTHR38459">
    <property type="entry name" value="PROPHAGE BACTOPRENOL-LINKED GLUCOSE TRANSLOCASE HOMOLOG"/>
    <property type="match status" value="1"/>
</dbReference>
<dbReference type="AlphaFoldDB" id="A0A427TME3"/>
<evidence type="ECO:0000256" key="6">
    <source>
        <dbReference type="SAM" id="Phobius"/>
    </source>
</evidence>
<comment type="subcellular location">
    <subcellularLocation>
        <location evidence="1">Membrane</location>
        <topology evidence="1">Multi-pass membrane protein</topology>
    </subcellularLocation>
</comment>
<feature type="transmembrane region" description="Helical" evidence="6">
    <location>
        <begin position="30"/>
        <end position="51"/>
    </location>
</feature>
<dbReference type="EMBL" id="RSFW01000019">
    <property type="protein sequence ID" value="RSD25501.1"/>
    <property type="molecule type" value="Genomic_DNA"/>
</dbReference>
<comment type="similarity">
    <text evidence="2">Belongs to the GtrA family.</text>
</comment>
<keyword evidence="4 6" id="KW-1133">Transmembrane helix</keyword>
<dbReference type="Proteomes" id="UP000279911">
    <property type="component" value="Unassembled WGS sequence"/>
</dbReference>
<dbReference type="PANTHER" id="PTHR38459:SF1">
    <property type="entry name" value="PROPHAGE BACTOPRENOL-LINKED GLUCOSE TRANSLOCASE HOMOLOG"/>
    <property type="match status" value="1"/>
</dbReference>
<dbReference type="Pfam" id="PF04138">
    <property type="entry name" value="GtrA_DPMS_TM"/>
    <property type="match status" value="1"/>
</dbReference>
<evidence type="ECO:0000256" key="5">
    <source>
        <dbReference type="ARBA" id="ARBA00023136"/>
    </source>
</evidence>
<dbReference type="OrthoDB" id="9812049at2"/>
<dbReference type="GO" id="GO:0000271">
    <property type="term" value="P:polysaccharide biosynthetic process"/>
    <property type="evidence" value="ECO:0007669"/>
    <property type="project" value="InterPro"/>
</dbReference>
<evidence type="ECO:0000313" key="8">
    <source>
        <dbReference type="EMBL" id="RSD25501.1"/>
    </source>
</evidence>
<evidence type="ECO:0000313" key="9">
    <source>
        <dbReference type="Proteomes" id="UP000279911"/>
    </source>
</evidence>
<reference evidence="9" key="1">
    <citation type="submission" date="2018-12" db="EMBL/GenBank/DDBJ databases">
        <title>Bacillus chawlae sp. nov., Bacillus glennii sp. nov., and Bacillus saganii sp. nov. Isolated from the Vehicle Assembly Building at Kennedy Space Center where the Viking Spacecraft were Assembled.</title>
        <authorList>
            <person name="Seuylemezian A."/>
            <person name="Vaishampayan P."/>
        </authorList>
    </citation>
    <scope>NUCLEOTIDE SEQUENCE [LARGE SCALE GENOMIC DNA]</scope>
    <source>
        <strain evidence="9">DSM 13966</strain>
    </source>
</reference>
<accession>A0A427TME3</accession>
<gene>
    <name evidence="8" type="ORF">EJA10_16990</name>
</gene>
<dbReference type="InterPro" id="IPR007267">
    <property type="entry name" value="GtrA_DPMS_TM"/>
</dbReference>
<feature type="transmembrane region" description="Helical" evidence="6">
    <location>
        <begin position="57"/>
        <end position="76"/>
    </location>
</feature>
<evidence type="ECO:0000256" key="3">
    <source>
        <dbReference type="ARBA" id="ARBA00022692"/>
    </source>
</evidence>
<feature type="transmembrane region" description="Helical" evidence="6">
    <location>
        <begin position="96"/>
        <end position="113"/>
    </location>
</feature>
<proteinExistence type="inferred from homology"/>
<keyword evidence="5 6" id="KW-0472">Membrane</keyword>
<dbReference type="GO" id="GO:0005886">
    <property type="term" value="C:plasma membrane"/>
    <property type="evidence" value="ECO:0007669"/>
    <property type="project" value="TreeGrafter"/>
</dbReference>
<dbReference type="RefSeq" id="WP_125481220.1">
    <property type="nucleotide sequence ID" value="NZ_RSFW01000019.1"/>
</dbReference>
<keyword evidence="3 6" id="KW-0812">Transmembrane</keyword>
<name>A0A427TME3_9BACI</name>
<protein>
    <submittedName>
        <fullName evidence="8">GtrA family protein</fullName>
    </submittedName>
</protein>